<dbReference type="GO" id="GO:0030674">
    <property type="term" value="F:protein-macromolecule adaptor activity"/>
    <property type="evidence" value="ECO:0007669"/>
    <property type="project" value="TreeGrafter"/>
</dbReference>
<dbReference type="AlphaFoldDB" id="A0A2T3AHU8"/>
<dbReference type="GO" id="GO:0070086">
    <property type="term" value="P:ubiquitin-dependent endocytosis"/>
    <property type="evidence" value="ECO:0007669"/>
    <property type="project" value="TreeGrafter"/>
</dbReference>
<feature type="compositionally biased region" description="Polar residues" evidence="1">
    <location>
        <begin position="540"/>
        <end position="549"/>
    </location>
</feature>
<dbReference type="Pfam" id="PF00339">
    <property type="entry name" value="Arrestin_N"/>
    <property type="match status" value="1"/>
</dbReference>
<dbReference type="PANTHER" id="PTHR11188:SF166">
    <property type="entry name" value="ARRESTIN (OR S-ANTIGEN), N-TERMINAL DOMAIN PROTEIN (AFU_ORTHOLOGUE AFUA_7G02050)"/>
    <property type="match status" value="1"/>
</dbReference>
<dbReference type="Gene3D" id="2.60.40.640">
    <property type="match status" value="1"/>
</dbReference>
<dbReference type="Proteomes" id="UP000241462">
    <property type="component" value="Unassembled WGS sequence"/>
</dbReference>
<gene>
    <name evidence="3" type="ORF">BD289DRAFT_361692</name>
</gene>
<dbReference type="GO" id="GO:0031625">
    <property type="term" value="F:ubiquitin protein ligase binding"/>
    <property type="evidence" value="ECO:0007669"/>
    <property type="project" value="TreeGrafter"/>
</dbReference>
<keyword evidence="4" id="KW-1185">Reference proteome</keyword>
<dbReference type="InterPro" id="IPR011021">
    <property type="entry name" value="Arrestin-like_N"/>
</dbReference>
<feature type="domain" description="Arrestin-like N-terminal" evidence="2">
    <location>
        <begin position="4"/>
        <end position="123"/>
    </location>
</feature>
<dbReference type="GO" id="GO:0005829">
    <property type="term" value="C:cytosol"/>
    <property type="evidence" value="ECO:0007669"/>
    <property type="project" value="TreeGrafter"/>
</dbReference>
<evidence type="ECO:0000256" key="1">
    <source>
        <dbReference type="SAM" id="MobiDB-lite"/>
    </source>
</evidence>
<protein>
    <recommendedName>
        <fullName evidence="2">Arrestin-like N-terminal domain-containing protein</fullName>
    </recommendedName>
</protein>
<accession>A0A2T3AHU8</accession>
<dbReference type="GO" id="GO:0005886">
    <property type="term" value="C:plasma membrane"/>
    <property type="evidence" value="ECO:0007669"/>
    <property type="project" value="TreeGrafter"/>
</dbReference>
<dbReference type="OrthoDB" id="3365616at2759"/>
<sequence>MSIRIALNDAPEFYTNLDIVSGKVILGISRPESIGAVIVKLEGESKTALSTPDVVPGAYPQSTSQRRADKSQVVHENHKVLYKVQQVYPTDSGSSSSPSLQLGPGQYAWDFKFKMPVNNACSNPNAMAKLGSVTGAGGLAGPSFLGMGGIKLMDPSRQLFYKHVTRTLPPSFTGFPKQAEIRYYIKVTIQRPGIFKENYRHQLGFKFLPIEPPRPPATNQEAYARRPFTFRPKSPGLDGASTPSLKIKKSGMLGGRSSTRALSVNGGSSTPELPPSVELSARLPHPSILTCNKPIPLRIIAKKLVATRAECYLTSIQIELVGSTVVRAQGLTNTEQTRWVVVARHGLAVPLQRSPDDAVGKEIEVDSALWKTKALPNTVMPTFLTCNLKRTYAVELKLGVSWGKPPGTTTAIPDESAPASAAALAQTLFLPLHFTSVHIYSGLKPPEGLVQAAMQSQRQQRRTQSTRPAARPSAGATQSTPSAPPRQEVDPLYPPQLQPGQEAFAGLAPPSYDDAPPSYDEAVAESLGPVAANERPAYSGVTNENAPDTLAEKNT</sequence>
<evidence type="ECO:0000259" key="2">
    <source>
        <dbReference type="Pfam" id="PF00339"/>
    </source>
</evidence>
<feature type="region of interest" description="Disordered" evidence="1">
    <location>
        <begin position="451"/>
        <end position="555"/>
    </location>
</feature>
<evidence type="ECO:0000313" key="3">
    <source>
        <dbReference type="EMBL" id="PSR98941.1"/>
    </source>
</evidence>
<dbReference type="InParanoid" id="A0A2T3AHU8"/>
<dbReference type="CDD" id="cd22952">
    <property type="entry name" value="ART10-like"/>
    <property type="match status" value="1"/>
</dbReference>
<dbReference type="STRING" id="2025994.A0A2T3AHU8"/>
<dbReference type="InterPro" id="IPR050357">
    <property type="entry name" value="Arrestin_domain-protein"/>
</dbReference>
<name>A0A2T3AHU8_9PEZI</name>
<reference evidence="3 4" key="1">
    <citation type="journal article" date="2018" name="Mycol. Prog.">
        <title>Coniella lustricola, a new species from submerged detritus.</title>
        <authorList>
            <person name="Raudabaugh D.B."/>
            <person name="Iturriaga T."/>
            <person name="Carver A."/>
            <person name="Mondo S."/>
            <person name="Pangilinan J."/>
            <person name="Lipzen A."/>
            <person name="He G."/>
            <person name="Amirebrahimi M."/>
            <person name="Grigoriev I.V."/>
            <person name="Miller A.N."/>
        </authorList>
    </citation>
    <scope>NUCLEOTIDE SEQUENCE [LARGE SCALE GENOMIC DNA]</scope>
    <source>
        <strain evidence="3 4">B22-T-1</strain>
    </source>
</reference>
<dbReference type="EMBL" id="KZ678387">
    <property type="protein sequence ID" value="PSR98941.1"/>
    <property type="molecule type" value="Genomic_DNA"/>
</dbReference>
<feature type="compositionally biased region" description="Low complexity" evidence="1">
    <location>
        <begin position="508"/>
        <end position="520"/>
    </location>
</feature>
<feature type="compositionally biased region" description="Low complexity" evidence="1">
    <location>
        <begin position="455"/>
        <end position="472"/>
    </location>
</feature>
<evidence type="ECO:0000313" key="4">
    <source>
        <dbReference type="Proteomes" id="UP000241462"/>
    </source>
</evidence>
<feature type="region of interest" description="Disordered" evidence="1">
    <location>
        <begin position="230"/>
        <end position="258"/>
    </location>
</feature>
<feature type="region of interest" description="Disordered" evidence="1">
    <location>
        <begin position="52"/>
        <end position="72"/>
    </location>
</feature>
<proteinExistence type="predicted"/>
<dbReference type="PANTHER" id="PTHR11188">
    <property type="entry name" value="ARRESTIN DOMAIN CONTAINING PROTEIN"/>
    <property type="match status" value="1"/>
</dbReference>
<dbReference type="InterPro" id="IPR014752">
    <property type="entry name" value="Arrestin-like_C"/>
</dbReference>
<organism evidence="3 4">
    <name type="scientific">Coniella lustricola</name>
    <dbReference type="NCBI Taxonomy" id="2025994"/>
    <lineage>
        <taxon>Eukaryota</taxon>
        <taxon>Fungi</taxon>
        <taxon>Dikarya</taxon>
        <taxon>Ascomycota</taxon>
        <taxon>Pezizomycotina</taxon>
        <taxon>Sordariomycetes</taxon>
        <taxon>Sordariomycetidae</taxon>
        <taxon>Diaporthales</taxon>
        <taxon>Schizoparmaceae</taxon>
        <taxon>Coniella</taxon>
    </lineage>
</organism>